<comment type="caution">
    <text evidence="1">The sequence shown here is derived from an EMBL/GenBank/DDBJ whole genome shotgun (WGS) entry which is preliminary data.</text>
</comment>
<name>A0A242AYV4_ENTFC</name>
<sequence length="30" mass="3626">MFLGSTLKFCKNRIPVYFERDKYKSEVVVK</sequence>
<evidence type="ECO:0000313" key="2">
    <source>
        <dbReference type="Proteomes" id="UP000194885"/>
    </source>
</evidence>
<reference evidence="1 2" key="1">
    <citation type="submission" date="2017-05" db="EMBL/GenBank/DDBJ databases">
        <title>The Genome Sequence of Enterococcus faecium 7H8_DIV0219.</title>
        <authorList>
            <consortium name="The Broad Institute Genomics Platform"/>
            <consortium name="The Broad Institute Genomic Center for Infectious Diseases"/>
            <person name="Earl A."/>
            <person name="Manson A."/>
            <person name="Schwartman J."/>
            <person name="Gilmore M."/>
            <person name="Abouelleil A."/>
            <person name="Cao P."/>
            <person name="Chapman S."/>
            <person name="Cusick C."/>
            <person name="Shea T."/>
            <person name="Young S."/>
            <person name="Neafsey D."/>
            <person name="Nusbaum C."/>
            <person name="Birren B."/>
        </authorList>
    </citation>
    <scope>NUCLEOTIDE SEQUENCE [LARGE SCALE GENOMIC DNA]</scope>
    <source>
        <strain evidence="1 2">7H8_DIV0219</strain>
    </source>
</reference>
<dbReference type="EMBL" id="NGKW01000019">
    <property type="protein sequence ID" value="OTN86260.1"/>
    <property type="molecule type" value="Genomic_DNA"/>
</dbReference>
<accession>A0A242AYV4</accession>
<protein>
    <submittedName>
        <fullName evidence="1">Uncharacterized protein</fullName>
    </submittedName>
</protein>
<gene>
    <name evidence="1" type="ORF">A5810_003035</name>
</gene>
<proteinExistence type="predicted"/>
<dbReference type="Proteomes" id="UP000194885">
    <property type="component" value="Unassembled WGS sequence"/>
</dbReference>
<dbReference type="AlphaFoldDB" id="A0A242AYV4"/>
<organism evidence="1 2">
    <name type="scientific">Enterococcus faecium</name>
    <name type="common">Streptococcus faecium</name>
    <dbReference type="NCBI Taxonomy" id="1352"/>
    <lineage>
        <taxon>Bacteria</taxon>
        <taxon>Bacillati</taxon>
        <taxon>Bacillota</taxon>
        <taxon>Bacilli</taxon>
        <taxon>Lactobacillales</taxon>
        <taxon>Enterococcaceae</taxon>
        <taxon>Enterococcus</taxon>
    </lineage>
</organism>
<evidence type="ECO:0000313" key="1">
    <source>
        <dbReference type="EMBL" id="OTN86260.1"/>
    </source>
</evidence>